<dbReference type="EMBL" id="JAWJWF010000052">
    <property type="protein sequence ID" value="KAK6617272.1"/>
    <property type="molecule type" value="Genomic_DNA"/>
</dbReference>
<keyword evidence="1" id="KW-0805">Transcription regulation</keyword>
<reference evidence="5 6" key="1">
    <citation type="submission" date="2023-09" db="EMBL/GenBank/DDBJ databases">
        <title>Genomes of two closely related lineages of the louse Polyplax serrata with different host specificities.</title>
        <authorList>
            <person name="Martinu J."/>
            <person name="Tarabai H."/>
            <person name="Stefka J."/>
            <person name="Hypsa V."/>
        </authorList>
    </citation>
    <scope>NUCLEOTIDE SEQUENCE [LARGE SCALE GENOMIC DNA]</scope>
    <source>
        <strain evidence="5">98ZLc_SE</strain>
    </source>
</reference>
<dbReference type="InterPro" id="IPR052435">
    <property type="entry name" value="YY1-Transcr_Regul"/>
</dbReference>
<evidence type="ECO:0000256" key="4">
    <source>
        <dbReference type="SAM" id="MobiDB-lite"/>
    </source>
</evidence>
<dbReference type="Proteomes" id="UP001359485">
    <property type="component" value="Unassembled WGS sequence"/>
</dbReference>
<organism evidence="5 6">
    <name type="scientific">Polyplax serrata</name>
    <name type="common">Common mouse louse</name>
    <dbReference type="NCBI Taxonomy" id="468196"/>
    <lineage>
        <taxon>Eukaryota</taxon>
        <taxon>Metazoa</taxon>
        <taxon>Ecdysozoa</taxon>
        <taxon>Arthropoda</taxon>
        <taxon>Hexapoda</taxon>
        <taxon>Insecta</taxon>
        <taxon>Pterygota</taxon>
        <taxon>Neoptera</taxon>
        <taxon>Paraneoptera</taxon>
        <taxon>Psocodea</taxon>
        <taxon>Troctomorpha</taxon>
        <taxon>Phthiraptera</taxon>
        <taxon>Anoplura</taxon>
        <taxon>Polyplacidae</taxon>
        <taxon>Polyplax</taxon>
    </lineage>
</organism>
<evidence type="ECO:0000256" key="2">
    <source>
        <dbReference type="ARBA" id="ARBA00023163"/>
    </source>
</evidence>
<protein>
    <recommendedName>
        <fullName evidence="7">GON-4-like protein</fullName>
    </recommendedName>
</protein>
<feature type="region of interest" description="Disordered" evidence="4">
    <location>
        <begin position="57"/>
        <end position="94"/>
    </location>
</feature>
<proteinExistence type="predicted"/>
<keyword evidence="6" id="KW-1185">Reference proteome</keyword>
<evidence type="ECO:0000313" key="6">
    <source>
        <dbReference type="Proteomes" id="UP001359485"/>
    </source>
</evidence>
<keyword evidence="2" id="KW-0804">Transcription</keyword>
<dbReference type="PANTHER" id="PTHR16088:SF3">
    <property type="entry name" value="GON-4-LIKE PROTEIN"/>
    <property type="match status" value="1"/>
</dbReference>
<comment type="caution">
    <text evidence="5">The sequence shown here is derived from an EMBL/GenBank/DDBJ whole genome shotgun (WGS) entry which is preliminary data.</text>
</comment>
<feature type="compositionally biased region" description="Acidic residues" evidence="4">
    <location>
        <begin position="57"/>
        <end position="69"/>
    </location>
</feature>
<accession>A0ABR1AFF4</accession>
<dbReference type="PANTHER" id="PTHR16088">
    <property type="entry name" value="YY1 ASSOCIATED PROTEIN-RELATED"/>
    <property type="match status" value="1"/>
</dbReference>
<sequence length="582" mass="67991">MFKRKLDKSPIKAEEEDLDFEPKLTRSKAKKLLETQANIVWPITPIRKLAESDLDFINEEFPEESDDEEYKPSIDDLQDQSEEESGRHSVVSTASHNSTLDLSVSQYLESFDANLLEASPVKCPDDLFKIPSENIGQRTRSKLCLSDTPLEAIEKAFVPPDITTDMYNFKCDNEDWENFLKEFMQPLSNDLDDDDEADPEYNALADEEEMYKEELRQDRAVKISRKELRKLMAELLECPDELSSDEEKEREIKTETTNKVTEETTCEHDIVVAQDEDEEDQQSDTFMTKNQILLLQQQLRQHVQLTTQHFLQTCQHPMYGNYAKDFKTILASLLELAKTNSNSMFNIYNLQPAFTLIENWEKYLLGKDGPAVIDHFKKEIEMSRKAKKKYNYHRINFHPRLLKLISESDVFLYSLLLPPTGFRCDGPLKMEFVTPEDSLIALGLDQFMQHLKKNPRWFDKFKYTEKAACELICEHLMPVKTPNQLTRHIREVKGNESNPINYYRQYRKAPRTVHYLIPFNNYLKQPPCRRRKEILPQIFRDFIFGEREEGGNKENDGASIEEAQKSATDKKGHAFHQPKNNL</sequence>
<evidence type="ECO:0000256" key="1">
    <source>
        <dbReference type="ARBA" id="ARBA00023015"/>
    </source>
</evidence>
<evidence type="ECO:0008006" key="7">
    <source>
        <dbReference type="Google" id="ProtNLM"/>
    </source>
</evidence>
<evidence type="ECO:0000256" key="3">
    <source>
        <dbReference type="ARBA" id="ARBA00023242"/>
    </source>
</evidence>
<keyword evidence="3" id="KW-0539">Nucleus</keyword>
<gene>
    <name evidence="5" type="ORF">RUM44_005603</name>
</gene>
<evidence type="ECO:0000313" key="5">
    <source>
        <dbReference type="EMBL" id="KAK6617272.1"/>
    </source>
</evidence>
<feature type="region of interest" description="Disordered" evidence="4">
    <location>
        <begin position="548"/>
        <end position="582"/>
    </location>
</feature>
<feature type="compositionally biased region" description="Basic and acidic residues" evidence="4">
    <location>
        <begin position="548"/>
        <end position="572"/>
    </location>
</feature>
<name>A0ABR1AFF4_POLSC</name>
<feature type="region of interest" description="Disordered" evidence="4">
    <location>
        <begin position="1"/>
        <end position="20"/>
    </location>
</feature>